<dbReference type="KEGG" id="mgm:Mmc1_2152"/>
<dbReference type="InterPro" id="IPR036071">
    <property type="entry name" value="AMMECR1_dom_sf"/>
</dbReference>
<accession>A0L9L0</accession>
<dbReference type="HAMAP" id="MF_00055">
    <property type="entry name" value="MEMO1"/>
    <property type="match status" value="1"/>
</dbReference>
<protein>
    <recommendedName>
        <fullName evidence="2">MEMO1 family protein Mmc1_2152</fullName>
    </recommendedName>
</protein>
<dbReference type="InterPro" id="IPR023473">
    <property type="entry name" value="AMMECR1"/>
</dbReference>
<dbReference type="NCBIfam" id="TIGR04336">
    <property type="entry name" value="AmmeMemoSam_B"/>
    <property type="match status" value="1"/>
</dbReference>
<dbReference type="Pfam" id="PF01875">
    <property type="entry name" value="Memo"/>
    <property type="match status" value="1"/>
</dbReference>
<evidence type="ECO:0000256" key="1">
    <source>
        <dbReference type="ARBA" id="ARBA00006315"/>
    </source>
</evidence>
<dbReference type="InterPro" id="IPR027623">
    <property type="entry name" value="AmmeMemoSam_A"/>
</dbReference>
<organism evidence="5 6">
    <name type="scientific">Magnetococcus marinus (strain ATCC BAA-1437 / JCM 17883 / MC-1)</name>
    <dbReference type="NCBI Taxonomy" id="156889"/>
    <lineage>
        <taxon>Bacteria</taxon>
        <taxon>Pseudomonadati</taxon>
        <taxon>Pseudomonadota</taxon>
        <taxon>Magnetococcia</taxon>
        <taxon>Magnetococcales</taxon>
        <taxon>Magnetococcaceae</taxon>
        <taxon>Magnetococcus</taxon>
    </lineage>
</organism>
<feature type="compositionally biased region" description="Polar residues" evidence="3">
    <location>
        <begin position="1"/>
        <end position="19"/>
    </location>
</feature>
<dbReference type="Pfam" id="PF01871">
    <property type="entry name" value="AMMECR1"/>
    <property type="match status" value="1"/>
</dbReference>
<dbReference type="eggNOG" id="COG1355">
    <property type="taxonomic scope" value="Bacteria"/>
</dbReference>
<dbReference type="InterPro" id="IPR002733">
    <property type="entry name" value="AMMECR1_domain"/>
</dbReference>
<dbReference type="AlphaFoldDB" id="A0L9L0"/>
<dbReference type="RefSeq" id="WP_011713781.1">
    <property type="nucleotide sequence ID" value="NC_008576.1"/>
</dbReference>
<evidence type="ECO:0000256" key="2">
    <source>
        <dbReference type="HAMAP-Rule" id="MF_00055"/>
    </source>
</evidence>
<dbReference type="Gene3D" id="3.30.1490.150">
    <property type="entry name" value="Hypothetical protein ph0010, domain 2"/>
    <property type="match status" value="1"/>
</dbReference>
<dbReference type="NCBIfam" id="TIGR00296">
    <property type="entry name" value="TIGR00296 family protein"/>
    <property type="match status" value="1"/>
</dbReference>
<dbReference type="InterPro" id="IPR002737">
    <property type="entry name" value="MEMO1_fam"/>
</dbReference>
<comment type="similarity">
    <text evidence="1 2">Belongs to the MEMO1 family.</text>
</comment>
<dbReference type="eggNOG" id="COG2078">
    <property type="taxonomic scope" value="Bacteria"/>
</dbReference>
<dbReference type="InterPro" id="IPR027485">
    <property type="entry name" value="AMMECR1_N"/>
</dbReference>
<dbReference type="EMBL" id="CP000471">
    <property type="protein sequence ID" value="ABK44653.1"/>
    <property type="molecule type" value="Genomic_DNA"/>
</dbReference>
<dbReference type="NCBIfam" id="TIGR04335">
    <property type="entry name" value="AmmeMemoSam_A"/>
    <property type="match status" value="1"/>
</dbReference>
<evidence type="ECO:0000313" key="6">
    <source>
        <dbReference type="Proteomes" id="UP000002586"/>
    </source>
</evidence>
<gene>
    <name evidence="5" type="ordered locus">Mmc1_2152</name>
</gene>
<dbReference type="Gene3D" id="3.30.700.20">
    <property type="entry name" value="Hypothetical protein ph0010, domain 1"/>
    <property type="match status" value="1"/>
</dbReference>
<sequence>MASIKVTLSSAKPHSQVSPNPERLAARGYHRIRPAAVAGMFYPAQADALRQLVRSLLQQAPKRHDQGEPRAFVAPHAGYRYSGLTAAYAYNTLQAAPKERPRRVFLLGPSHRVALHGASLGNYDAFETPLGLVEVDLPLVERMAAQESDLVLDNAPHAQEHSLEVHLPFLQESLAHFRLVPMVFGRIEPSRVAEILAKYREADDLIVGSSDLSHFYDYDTAVGLDHTCNEAVLNMDLQAMAQCEACGNIAIRALMQTAQHQGWLPELADYRNSGDTAGDKKRVVGYASYLFMQPEQAKGSLAPLPPLVRRHLAQVLSGEAGLSAEQLVQTQPQLGQPGACFITLTKQGQLRGCIGSLQAHRSLAEDLLANGVAAALKDPRFPAVNREELDQLRVEVSLLTPAVKLEYRDSADLLEKLKPGVHGVILSMGTRRSTFLPQVWEQLPTPELFLNHLCKKAGLQGDCWQQGPEISVYTVEKVKEG</sequence>
<dbReference type="HOGENOM" id="CLU_045107_0_0_5"/>
<proteinExistence type="inferred from homology"/>
<feature type="domain" description="AMMECR1" evidence="4">
    <location>
        <begin position="299"/>
        <end position="481"/>
    </location>
</feature>
<dbReference type="STRING" id="156889.Mmc1_2152"/>
<reference evidence="6" key="1">
    <citation type="journal article" date="2009" name="Appl. Environ. Microbiol.">
        <title>Complete genome sequence of the chemolithoautotrophic marine magnetotactic coccus strain MC-1.</title>
        <authorList>
            <person name="Schubbe S."/>
            <person name="Williams T.J."/>
            <person name="Xie G."/>
            <person name="Kiss H.E."/>
            <person name="Brettin T.S."/>
            <person name="Martinez D."/>
            <person name="Ross C.A."/>
            <person name="Schuler D."/>
            <person name="Cox B.L."/>
            <person name="Nealson K.H."/>
            <person name="Bazylinski D.A."/>
        </authorList>
    </citation>
    <scope>NUCLEOTIDE SEQUENCE [LARGE SCALE GENOMIC DNA]</scope>
    <source>
        <strain evidence="6">ATCC BAA-1437 / JCM 17883 / MC-1</strain>
    </source>
</reference>
<dbReference type="PANTHER" id="PTHR11060:SF0">
    <property type="entry name" value="PROTEIN MEMO1"/>
    <property type="match status" value="1"/>
</dbReference>
<evidence type="ECO:0000313" key="5">
    <source>
        <dbReference type="EMBL" id="ABK44653.1"/>
    </source>
</evidence>
<keyword evidence="6" id="KW-1185">Reference proteome</keyword>
<dbReference type="PROSITE" id="PS51112">
    <property type="entry name" value="AMMECR1"/>
    <property type="match status" value="1"/>
</dbReference>
<dbReference type="Proteomes" id="UP000002586">
    <property type="component" value="Chromosome"/>
</dbReference>
<dbReference type="PANTHER" id="PTHR11060">
    <property type="entry name" value="PROTEIN MEMO1"/>
    <property type="match status" value="1"/>
</dbReference>
<evidence type="ECO:0000256" key="3">
    <source>
        <dbReference type="SAM" id="MobiDB-lite"/>
    </source>
</evidence>
<dbReference type="OrthoDB" id="9782820at2"/>
<reference evidence="5 6" key="2">
    <citation type="journal article" date="2012" name="Int. J. Syst. Evol. Microbiol.">
        <title>Magnetococcus marinus gen. nov., sp. nov., a marine, magnetotactic bacterium that represents a novel lineage (Magnetococcaceae fam. nov.; Magnetococcales ord. nov.) at the base of the Alphaproteobacteria.</title>
        <authorList>
            <person name="Bazylinski D.A."/>
            <person name="Williams T.J."/>
            <person name="Lefevre C.T."/>
            <person name="Berg R.J."/>
            <person name="Zhang C.L."/>
            <person name="Bowser S.S."/>
            <person name="Dean A.J."/>
            <person name="Beveridge T.J."/>
        </authorList>
    </citation>
    <scope>NUCLEOTIDE SEQUENCE [LARGE SCALE GENOMIC DNA]</scope>
    <source>
        <strain evidence="6">ATCC BAA-1437 / JCM 17883 / MC-1</strain>
    </source>
</reference>
<name>A0L9L0_MAGMM</name>
<dbReference type="CDD" id="cd07361">
    <property type="entry name" value="MEMO_like"/>
    <property type="match status" value="1"/>
</dbReference>
<feature type="region of interest" description="Disordered" evidence="3">
    <location>
        <begin position="1"/>
        <end position="21"/>
    </location>
</feature>
<dbReference type="SUPFAM" id="SSF143447">
    <property type="entry name" value="AMMECR1-like"/>
    <property type="match status" value="1"/>
</dbReference>
<dbReference type="Gene3D" id="3.40.830.10">
    <property type="entry name" value="LigB-like"/>
    <property type="match status" value="1"/>
</dbReference>
<evidence type="ECO:0000259" key="4">
    <source>
        <dbReference type="PROSITE" id="PS51112"/>
    </source>
</evidence>